<name>A0A0E2HDB7_9FIRM</name>
<dbReference type="PANTHER" id="PTHR22807">
    <property type="entry name" value="NOP2 YEAST -RELATED NOL1/NOP2/FMU SUN DOMAIN-CONTAINING"/>
    <property type="match status" value="1"/>
</dbReference>
<evidence type="ECO:0000313" key="9">
    <source>
        <dbReference type="EMBL" id="ENZ17663.1"/>
    </source>
</evidence>
<comment type="caution">
    <text evidence="7">Lacks conserved residue(s) required for the propagation of feature annotation.</text>
</comment>
<dbReference type="GO" id="GO:0008173">
    <property type="term" value="F:RNA methyltransferase activity"/>
    <property type="evidence" value="ECO:0007669"/>
    <property type="project" value="InterPro"/>
</dbReference>
<comment type="similarity">
    <text evidence="1 7">Belongs to the class I-like SAM-binding methyltransferase superfamily. RsmB/NOP family.</text>
</comment>
<dbReference type="InterPro" id="IPR027391">
    <property type="entry name" value="Nol1_Nop2_Fmu_2"/>
</dbReference>
<dbReference type="GO" id="GO:0001510">
    <property type="term" value="P:RNA methylation"/>
    <property type="evidence" value="ECO:0007669"/>
    <property type="project" value="InterPro"/>
</dbReference>
<dbReference type="SUPFAM" id="SSF53335">
    <property type="entry name" value="S-adenosyl-L-methionine-dependent methyltransferases"/>
    <property type="match status" value="1"/>
</dbReference>
<evidence type="ECO:0000256" key="6">
    <source>
        <dbReference type="ARBA" id="ARBA00022884"/>
    </source>
</evidence>
<gene>
    <name evidence="9" type="ORF">HMPREF1090_01613</name>
</gene>
<dbReference type="GeneID" id="57959900"/>
<dbReference type="AlphaFoldDB" id="A0A0E2HDB7"/>
<evidence type="ECO:0000259" key="8">
    <source>
        <dbReference type="PROSITE" id="PS51686"/>
    </source>
</evidence>
<feature type="binding site" evidence="7">
    <location>
        <position position="142"/>
    </location>
    <ligand>
        <name>S-adenosyl-L-methionine</name>
        <dbReference type="ChEBI" id="CHEBI:59789"/>
    </ligand>
</feature>
<sequence length="489" mass="54631">MTDVRRLPEDFLLKMQKLLGEEYGQYLKSFKEEWKPGLRVNTWKIDPRDLAKLVPWDLEPVPWTDNGFYYDGSLEGEALRPSKHPAYYAGLYYLQEPSAMTPAAMLPVVPGDRVLDLCAAPGGKSTELASKLKGRGMLVSNDISYSRARALLKNLELAGAANICVTSEAPEKLACVWPEYFDKILVDAPCSGEGMFRRDEDMVKDWKEKGPEYYVPIQRQILSQAAAMLKPGGYMMYSTCTFSVEEDEGNVSYILEEFPQMELCCLDLDKVPGACGGFGLSGCMRLFPHRLRGEGHFLALMRKKGGDDGEARTEHGGVRGTADKGIFRSTDKGILPPIDPGTVRKRARAVEKEKELDVFLGQSGVEWDYGRIVIHQGNVYYLPEGLAWNLPLRFLRTGLLLGELKKGRFEPSQALAMSMKAGQFPNTVSFPAGDSRVLRYLKGETVSLEVDEGPVRGWCLAAMEGFPLGWAKGTGMSLKNKYYPGWRWQ</sequence>
<evidence type="ECO:0000256" key="1">
    <source>
        <dbReference type="ARBA" id="ARBA00007494"/>
    </source>
</evidence>
<comment type="caution">
    <text evidence="9">The sequence shown here is derived from an EMBL/GenBank/DDBJ whole genome shotgun (WGS) entry which is preliminary data.</text>
</comment>
<dbReference type="CDD" id="cd02440">
    <property type="entry name" value="AdoMet_MTases"/>
    <property type="match status" value="1"/>
</dbReference>
<dbReference type="InterPro" id="IPR029063">
    <property type="entry name" value="SAM-dependent_MTases_sf"/>
</dbReference>
<dbReference type="PANTHER" id="PTHR22807:SF30">
    <property type="entry name" value="28S RRNA (CYTOSINE(4447)-C(5))-METHYLTRANSFERASE-RELATED"/>
    <property type="match status" value="1"/>
</dbReference>
<dbReference type="PROSITE" id="PS01153">
    <property type="entry name" value="NOL1_NOP2_SUN"/>
    <property type="match status" value="1"/>
</dbReference>
<keyword evidence="5 7" id="KW-0949">S-adenosyl-L-methionine</keyword>
<dbReference type="InterPro" id="IPR018314">
    <property type="entry name" value="RsmB/NOL1/NOP2-like_CS"/>
</dbReference>
<dbReference type="InterPro" id="IPR031340">
    <property type="entry name" value="RsmF_methylt_CI"/>
</dbReference>
<dbReference type="Pfam" id="PF17126">
    <property type="entry name" value="RsmF_methylt_CI"/>
    <property type="match status" value="1"/>
</dbReference>
<dbReference type="EMBL" id="AGYR01000013">
    <property type="protein sequence ID" value="ENZ17663.1"/>
    <property type="molecule type" value="Genomic_DNA"/>
</dbReference>
<dbReference type="CDD" id="cd21147">
    <property type="entry name" value="RsmF_methylt_CTD1"/>
    <property type="match status" value="1"/>
</dbReference>
<feature type="domain" description="SAM-dependent MTase RsmB/NOP-type" evidence="8">
    <location>
        <begin position="26"/>
        <end position="304"/>
    </location>
</feature>
<dbReference type="InterPro" id="IPR049560">
    <property type="entry name" value="MeTrfase_RsmB-F_NOP2_cat"/>
</dbReference>
<evidence type="ECO:0000256" key="3">
    <source>
        <dbReference type="ARBA" id="ARBA00022603"/>
    </source>
</evidence>
<keyword evidence="6 7" id="KW-0694">RNA-binding</keyword>
<dbReference type="Pfam" id="PF01189">
    <property type="entry name" value="Methyltr_RsmB-F"/>
    <property type="match status" value="1"/>
</dbReference>
<dbReference type="InterPro" id="IPR001678">
    <property type="entry name" value="MeTrfase_RsmB-F_NOP2_dom"/>
</dbReference>
<proteinExistence type="inferred from homology"/>
<dbReference type="InterPro" id="IPR023267">
    <property type="entry name" value="RCMT"/>
</dbReference>
<dbReference type="PATRIC" id="fig|999408.3.peg.1740"/>
<protein>
    <submittedName>
        <fullName evidence="9">RNA methylase</fullName>
    </submittedName>
</protein>
<dbReference type="Gene3D" id="2.30.130.60">
    <property type="match status" value="1"/>
</dbReference>
<dbReference type="Gene3D" id="3.40.50.150">
    <property type="entry name" value="Vaccinia Virus protein VP39"/>
    <property type="match status" value="1"/>
</dbReference>
<dbReference type="Gene3D" id="3.30.70.1170">
    <property type="entry name" value="Sun protein, domain 3"/>
    <property type="match status" value="1"/>
</dbReference>
<evidence type="ECO:0000256" key="7">
    <source>
        <dbReference type="PROSITE-ProRule" id="PRU01023"/>
    </source>
</evidence>
<feature type="active site" description="Nucleophile" evidence="7">
    <location>
        <position position="240"/>
    </location>
</feature>
<dbReference type="RefSeq" id="WP_002583555.1">
    <property type="nucleotide sequence ID" value="NZ_KB851018.1"/>
</dbReference>
<dbReference type="GO" id="GO:0003723">
    <property type="term" value="F:RNA binding"/>
    <property type="evidence" value="ECO:0007669"/>
    <property type="project" value="UniProtKB-UniRule"/>
</dbReference>
<dbReference type="PRINTS" id="PR02008">
    <property type="entry name" value="RCMTFAMILY"/>
</dbReference>
<evidence type="ECO:0000313" key="10">
    <source>
        <dbReference type="Proteomes" id="UP000013085"/>
    </source>
</evidence>
<feature type="binding site" evidence="7">
    <location>
        <position position="187"/>
    </location>
    <ligand>
        <name>S-adenosyl-L-methionine</name>
        <dbReference type="ChEBI" id="CHEBI:59789"/>
    </ligand>
</feature>
<organism evidence="9 10">
    <name type="scientific">[Clostridium] clostridioforme 90A8</name>
    <dbReference type="NCBI Taxonomy" id="999408"/>
    <lineage>
        <taxon>Bacteria</taxon>
        <taxon>Bacillati</taxon>
        <taxon>Bacillota</taxon>
        <taxon>Clostridia</taxon>
        <taxon>Lachnospirales</taxon>
        <taxon>Lachnospiraceae</taxon>
        <taxon>Enterocloster</taxon>
    </lineage>
</organism>
<dbReference type="Pfam" id="PF13636">
    <property type="entry name" value="Methyltranf_PUA"/>
    <property type="match status" value="1"/>
</dbReference>
<keyword evidence="2" id="KW-0963">Cytoplasm</keyword>
<keyword evidence="4 7" id="KW-0808">Transferase</keyword>
<dbReference type="PROSITE" id="PS51686">
    <property type="entry name" value="SAM_MT_RSMB_NOP"/>
    <property type="match status" value="1"/>
</dbReference>
<evidence type="ECO:0000256" key="5">
    <source>
        <dbReference type="ARBA" id="ARBA00022691"/>
    </source>
</evidence>
<dbReference type="Proteomes" id="UP000013085">
    <property type="component" value="Unassembled WGS sequence"/>
</dbReference>
<evidence type="ECO:0000256" key="2">
    <source>
        <dbReference type="ARBA" id="ARBA00022490"/>
    </source>
</evidence>
<evidence type="ECO:0000256" key="4">
    <source>
        <dbReference type="ARBA" id="ARBA00022679"/>
    </source>
</evidence>
<reference evidence="9 10" key="1">
    <citation type="submission" date="2013-01" db="EMBL/GenBank/DDBJ databases">
        <title>The Genome Sequence of Clostridium clostridioforme 90A8.</title>
        <authorList>
            <consortium name="The Broad Institute Genome Sequencing Platform"/>
            <person name="Earl A."/>
            <person name="Ward D."/>
            <person name="Feldgarden M."/>
            <person name="Gevers D."/>
            <person name="Courvalin P."/>
            <person name="Lambert T."/>
            <person name="Walker B."/>
            <person name="Young S.K."/>
            <person name="Zeng Q."/>
            <person name="Gargeya S."/>
            <person name="Fitzgerald M."/>
            <person name="Haas B."/>
            <person name="Abouelleil A."/>
            <person name="Alvarado L."/>
            <person name="Arachchi H.M."/>
            <person name="Berlin A.M."/>
            <person name="Chapman S.B."/>
            <person name="Dewar J."/>
            <person name="Goldberg J."/>
            <person name="Griggs A."/>
            <person name="Gujja S."/>
            <person name="Hansen M."/>
            <person name="Howarth C."/>
            <person name="Imamovic A."/>
            <person name="Larimer J."/>
            <person name="McCowan C."/>
            <person name="Murphy C."/>
            <person name="Neiman D."/>
            <person name="Pearson M."/>
            <person name="Priest M."/>
            <person name="Roberts A."/>
            <person name="Saif S."/>
            <person name="Shea T."/>
            <person name="Sisk P."/>
            <person name="Sykes S."/>
            <person name="Wortman J."/>
            <person name="Nusbaum C."/>
            <person name="Birren B."/>
        </authorList>
    </citation>
    <scope>NUCLEOTIDE SEQUENCE [LARGE SCALE GENOMIC DNA]</scope>
    <source>
        <strain evidence="9 10">90A8</strain>
    </source>
</reference>
<feature type="binding site" evidence="7">
    <location>
        <begin position="118"/>
        <end position="124"/>
    </location>
    <ligand>
        <name>S-adenosyl-L-methionine</name>
        <dbReference type="ChEBI" id="CHEBI:59789"/>
    </ligand>
</feature>
<keyword evidence="3 7" id="KW-0489">Methyltransferase</keyword>
<dbReference type="HOGENOM" id="CLU_005316_6_1_9"/>
<dbReference type="Pfam" id="PF17125">
    <property type="entry name" value="Methyltr_RsmF_N"/>
    <property type="match status" value="1"/>
</dbReference>
<dbReference type="InterPro" id="IPR031341">
    <property type="entry name" value="Methyltr_RsmF_N"/>
</dbReference>
<accession>A0A0E2HDB7</accession>